<evidence type="ECO:0000256" key="5">
    <source>
        <dbReference type="ARBA" id="ARBA00023136"/>
    </source>
</evidence>
<keyword evidence="3 7" id="KW-0812">Transmembrane</keyword>
<dbReference type="PANTHER" id="PTHR10796:SF104">
    <property type="entry name" value="SSD DOMAIN-CONTAINING PROTEIN"/>
    <property type="match status" value="1"/>
</dbReference>
<name>A0A0D8XLP5_DICVI</name>
<evidence type="ECO:0000256" key="1">
    <source>
        <dbReference type="ARBA" id="ARBA00004141"/>
    </source>
</evidence>
<feature type="transmembrane region" description="Helical" evidence="7">
    <location>
        <begin position="249"/>
        <end position="268"/>
    </location>
</feature>
<comment type="subcellular location">
    <subcellularLocation>
        <location evidence="1">Membrane</location>
        <topology evidence="1">Multi-pass membrane protein</topology>
    </subcellularLocation>
</comment>
<feature type="transmembrane region" description="Helical" evidence="7">
    <location>
        <begin position="382"/>
        <end position="408"/>
    </location>
</feature>
<dbReference type="STRING" id="29172.A0A0D8XLP5"/>
<dbReference type="InterPro" id="IPR051697">
    <property type="entry name" value="Patched_domain-protein"/>
</dbReference>
<accession>A0A0D8XLP5</accession>
<dbReference type="Gene3D" id="1.20.1640.10">
    <property type="entry name" value="Multidrug efflux transporter AcrB transmembrane domain"/>
    <property type="match status" value="1"/>
</dbReference>
<dbReference type="GO" id="GO:0018996">
    <property type="term" value="P:molting cycle, collagen and cuticulin-based cuticle"/>
    <property type="evidence" value="ECO:0007669"/>
    <property type="project" value="TreeGrafter"/>
</dbReference>
<evidence type="ECO:0000259" key="8">
    <source>
        <dbReference type="PROSITE" id="PS50156"/>
    </source>
</evidence>
<feature type="transmembrane region" description="Helical" evidence="7">
    <location>
        <begin position="27"/>
        <end position="45"/>
    </location>
</feature>
<dbReference type="GO" id="GO:0006897">
    <property type="term" value="P:endocytosis"/>
    <property type="evidence" value="ECO:0007669"/>
    <property type="project" value="TreeGrafter"/>
</dbReference>
<dbReference type="AlphaFoldDB" id="A0A0D8XLP5"/>
<feature type="transmembrane region" description="Helical" evidence="7">
    <location>
        <begin position="348"/>
        <end position="370"/>
    </location>
</feature>
<keyword evidence="5 7" id="KW-0472">Membrane</keyword>
<gene>
    <name evidence="9" type="ORF">DICVIV_10681</name>
</gene>
<dbReference type="SUPFAM" id="SSF82866">
    <property type="entry name" value="Multidrug efflux transporter AcrB transmembrane domain"/>
    <property type="match status" value="1"/>
</dbReference>
<dbReference type="InterPro" id="IPR003392">
    <property type="entry name" value="PTHD_SSD"/>
</dbReference>
<evidence type="ECO:0000256" key="3">
    <source>
        <dbReference type="ARBA" id="ARBA00022692"/>
    </source>
</evidence>
<feature type="transmembrane region" description="Helical" evidence="7">
    <location>
        <begin position="308"/>
        <end position="328"/>
    </location>
</feature>
<dbReference type="OrthoDB" id="6510177at2759"/>
<organism evidence="9 10">
    <name type="scientific">Dictyocaulus viviparus</name>
    <name type="common">Bovine lungworm</name>
    <dbReference type="NCBI Taxonomy" id="29172"/>
    <lineage>
        <taxon>Eukaryota</taxon>
        <taxon>Metazoa</taxon>
        <taxon>Ecdysozoa</taxon>
        <taxon>Nematoda</taxon>
        <taxon>Chromadorea</taxon>
        <taxon>Rhabditida</taxon>
        <taxon>Rhabditina</taxon>
        <taxon>Rhabditomorpha</taxon>
        <taxon>Strongyloidea</taxon>
        <taxon>Metastrongylidae</taxon>
        <taxon>Dictyocaulus</taxon>
    </lineage>
</organism>
<dbReference type="InterPro" id="IPR000731">
    <property type="entry name" value="SSD"/>
</dbReference>
<protein>
    <submittedName>
        <fullName evidence="9">Patched family protein</fullName>
    </submittedName>
</protein>
<reference evidence="10" key="2">
    <citation type="journal article" date="2016" name="Sci. Rep.">
        <title>Dictyocaulus viviparus genome, variome and transcriptome elucidate lungworm biology and support future intervention.</title>
        <authorList>
            <person name="McNulty S.N."/>
            <person name="Strube C."/>
            <person name="Rosa B.A."/>
            <person name="Martin J.C."/>
            <person name="Tyagi R."/>
            <person name="Choi Y.J."/>
            <person name="Wang Q."/>
            <person name="Hallsworth Pepin K."/>
            <person name="Zhang X."/>
            <person name="Ozersky P."/>
            <person name="Wilson R.K."/>
            <person name="Sternberg P.W."/>
            <person name="Gasser R.B."/>
            <person name="Mitreva M."/>
        </authorList>
    </citation>
    <scope>NUCLEOTIDE SEQUENCE [LARGE SCALE GENOMIC DNA]</scope>
    <source>
        <strain evidence="10">HannoverDv2000</strain>
    </source>
</reference>
<evidence type="ECO:0000313" key="10">
    <source>
        <dbReference type="Proteomes" id="UP000053766"/>
    </source>
</evidence>
<dbReference type="EMBL" id="KN716573">
    <property type="protein sequence ID" value="KJH43296.1"/>
    <property type="molecule type" value="Genomic_DNA"/>
</dbReference>
<feature type="domain" description="SSD" evidence="8">
    <location>
        <begin position="248"/>
        <end position="405"/>
    </location>
</feature>
<evidence type="ECO:0000256" key="6">
    <source>
        <dbReference type="ARBA" id="ARBA00023180"/>
    </source>
</evidence>
<dbReference type="GO" id="GO:0005886">
    <property type="term" value="C:plasma membrane"/>
    <property type="evidence" value="ECO:0007669"/>
    <property type="project" value="TreeGrafter"/>
</dbReference>
<comment type="similarity">
    <text evidence="2">Belongs to the patched family.</text>
</comment>
<keyword evidence="6" id="KW-0325">Glycoprotein</keyword>
<dbReference type="PANTHER" id="PTHR10796">
    <property type="entry name" value="PATCHED-RELATED"/>
    <property type="match status" value="1"/>
</dbReference>
<feature type="transmembrane region" description="Helical" evidence="7">
    <location>
        <begin position="280"/>
        <end position="301"/>
    </location>
</feature>
<evidence type="ECO:0000313" key="9">
    <source>
        <dbReference type="EMBL" id="KJH43296.1"/>
    </source>
</evidence>
<evidence type="ECO:0000256" key="7">
    <source>
        <dbReference type="SAM" id="Phobius"/>
    </source>
</evidence>
<dbReference type="PROSITE" id="PS50156">
    <property type="entry name" value="SSD"/>
    <property type="match status" value="1"/>
</dbReference>
<dbReference type="GO" id="GO:0030659">
    <property type="term" value="C:cytoplasmic vesicle membrane"/>
    <property type="evidence" value="ECO:0007669"/>
    <property type="project" value="TreeGrafter"/>
</dbReference>
<sequence>MIFKKFFERLVDRGFLWLGFVIGMRPYQTISIILIICIVMSAGFIRFDEVNNVRTEYSPLNSPSRKEYAVARTFLKQNGTLDPAYLMVSAEDEGSLLRDPYRFLLMNLTKTLRDNVTIVERGVTYGFRDLCEPYCELNTAFLAFLKLYDPSNPSTSTYPRVDVFGTQAFIGNNVYGVTLKNDSTSIESFTTAILPYYLVSSYENTHLIAKWLIAAREMSNSDRFKIFKCEFTGDSLVSLEVRRMGVETAPMIALSVIAMIVFVTLSSLRYDPKRAKIWESIIGCLIPLLALLSTTGLLSWCGWKFQSIIVAAFFLVLSVGVDDVFIILRAWDRTNTEDDVPKRMSETLYGAGPSILISSITNAMAFIIGISSQTPAVRSFSLYAALAIIVCLVYQLTMFSAVLAASGYRERKGLQSVLCCLKANPKARSVIVGHIVAMQNAVIKHYSRMITTWPARFFLVLVMCWYYYASVIGIRQLRTFIAIEKLALPDSYLATFQERFESSLKMMQPISVFVMNPGDLRDPERLSTIKNIIHDFENATFSYGADSTFSWLHYYEEFLSFYSEAEDFTYVEIPFFMKSATYFYLSSFVKYNETACLENEPSCITSFFFITNFHGNK</sequence>
<reference evidence="9 10" key="1">
    <citation type="submission" date="2013-11" db="EMBL/GenBank/DDBJ databases">
        <title>Draft genome of the bovine lungworm Dictyocaulus viviparus.</title>
        <authorList>
            <person name="Mitreva M."/>
        </authorList>
    </citation>
    <scope>NUCLEOTIDE SEQUENCE [LARGE SCALE GENOMIC DNA]</scope>
    <source>
        <strain evidence="9 10">HannoverDv2000</strain>
    </source>
</reference>
<evidence type="ECO:0000256" key="4">
    <source>
        <dbReference type="ARBA" id="ARBA00022989"/>
    </source>
</evidence>
<keyword evidence="4 7" id="KW-1133">Transmembrane helix</keyword>
<feature type="transmembrane region" description="Helical" evidence="7">
    <location>
        <begin position="455"/>
        <end position="474"/>
    </location>
</feature>
<proteinExistence type="inferred from homology"/>
<keyword evidence="10" id="KW-1185">Reference proteome</keyword>
<evidence type="ECO:0000256" key="2">
    <source>
        <dbReference type="ARBA" id="ARBA00005585"/>
    </source>
</evidence>
<dbReference type="Pfam" id="PF02460">
    <property type="entry name" value="Patched"/>
    <property type="match status" value="1"/>
</dbReference>
<dbReference type="Proteomes" id="UP000053766">
    <property type="component" value="Unassembled WGS sequence"/>
</dbReference>